<protein>
    <submittedName>
        <fullName evidence="1">Uncharacterized protein</fullName>
    </submittedName>
</protein>
<dbReference type="KEGG" id="mgg:MPLG2_1203"/>
<keyword evidence="2" id="KW-1185">Reference proteome</keyword>
<gene>
    <name evidence="1" type="ORF">MPLG2_1203</name>
</gene>
<dbReference type="EMBL" id="LT985188">
    <property type="protein sequence ID" value="SPD86239.1"/>
    <property type="molecule type" value="Genomic_DNA"/>
</dbReference>
<accession>A0A2N9JFC4</accession>
<dbReference type="AlphaFoldDB" id="A0A2N9JFC4"/>
<proteinExistence type="predicted"/>
<sequence length="146" mass="15740">MYLAPRDVGAVRQWLRREGRSARVATEASGWQWLPFRDTEQLMAAVTSATGMQTADTVNRYGRTHPLFAAPATVAGVSTMAVATGRLLYQQDHYSPADGLVRVVCSQPFGNTLTTEKLLTIHESAAVRASGARTAVQRAHGAGEVL</sequence>
<evidence type="ECO:0000313" key="2">
    <source>
        <dbReference type="Proteomes" id="UP000238164"/>
    </source>
</evidence>
<evidence type="ECO:0000313" key="1">
    <source>
        <dbReference type="EMBL" id="SPD86239.1"/>
    </source>
</evidence>
<name>A0A2N9JFC4_9ACTN</name>
<reference evidence="1 2" key="1">
    <citation type="submission" date="2018-02" db="EMBL/GenBank/DDBJ databases">
        <authorList>
            <person name="Cohen D.B."/>
            <person name="Kent A.D."/>
        </authorList>
    </citation>
    <scope>NUCLEOTIDE SEQUENCE [LARGE SCALE GENOMIC DNA]</scope>
    <source>
        <strain evidence="1">1</strain>
    </source>
</reference>
<dbReference type="Proteomes" id="UP000238164">
    <property type="component" value="Chromosome 1"/>
</dbReference>
<organism evidence="1 2">
    <name type="scientific">Micropruina glycogenica</name>
    <dbReference type="NCBI Taxonomy" id="75385"/>
    <lineage>
        <taxon>Bacteria</taxon>
        <taxon>Bacillati</taxon>
        <taxon>Actinomycetota</taxon>
        <taxon>Actinomycetes</taxon>
        <taxon>Propionibacteriales</taxon>
        <taxon>Nocardioidaceae</taxon>
        <taxon>Micropruina</taxon>
    </lineage>
</organism>